<organism evidence="1 2">
    <name type="scientific">Vineibacter terrae</name>
    <dbReference type="NCBI Taxonomy" id="2586908"/>
    <lineage>
        <taxon>Bacteria</taxon>
        <taxon>Pseudomonadati</taxon>
        <taxon>Pseudomonadota</taxon>
        <taxon>Alphaproteobacteria</taxon>
        <taxon>Hyphomicrobiales</taxon>
        <taxon>Vineibacter</taxon>
    </lineage>
</organism>
<proteinExistence type="predicted"/>
<gene>
    <name evidence="1" type="ORF">FHP25_00065</name>
</gene>
<evidence type="ECO:0000313" key="2">
    <source>
        <dbReference type="Proteomes" id="UP000321638"/>
    </source>
</evidence>
<accession>A0A5C8PVJ9</accession>
<dbReference type="RefSeq" id="WP_147844834.1">
    <property type="nucleotide sequence ID" value="NZ_DATAJT010000306.1"/>
</dbReference>
<dbReference type="Proteomes" id="UP000321638">
    <property type="component" value="Unassembled WGS sequence"/>
</dbReference>
<name>A0A5C8PVJ9_9HYPH</name>
<comment type="caution">
    <text evidence="1">The sequence shown here is derived from an EMBL/GenBank/DDBJ whole genome shotgun (WGS) entry which is preliminary data.</text>
</comment>
<keyword evidence="2" id="KW-1185">Reference proteome</keyword>
<evidence type="ECO:0000313" key="1">
    <source>
        <dbReference type="EMBL" id="TXL82134.1"/>
    </source>
</evidence>
<dbReference type="AlphaFoldDB" id="A0A5C8PVJ9"/>
<reference evidence="1 2" key="1">
    <citation type="submission" date="2019-06" db="EMBL/GenBank/DDBJ databases">
        <title>New taxonomy in bacterial strain CC-CFT640, isolated from vineyard.</title>
        <authorList>
            <person name="Lin S.-Y."/>
            <person name="Tsai C.-F."/>
            <person name="Young C.-C."/>
        </authorList>
    </citation>
    <scope>NUCLEOTIDE SEQUENCE [LARGE SCALE GENOMIC DNA]</scope>
    <source>
        <strain evidence="1 2">CC-CFT640</strain>
    </source>
</reference>
<sequence>MLERGRFVRPARWAIGGGPEHLESVSQAESAVAAWLARTPDRLEHREERERILALRQILRNSGPYPSPADLQSAKLAIKGFVQFARSQHEVKPS</sequence>
<dbReference type="EMBL" id="VDUZ01000001">
    <property type="protein sequence ID" value="TXL82134.1"/>
    <property type="molecule type" value="Genomic_DNA"/>
</dbReference>
<protein>
    <submittedName>
        <fullName evidence="1">Uncharacterized protein</fullName>
    </submittedName>
</protein>